<organism evidence="1 2">
    <name type="scientific">Micromonospora sediminimaris</name>
    <dbReference type="NCBI Taxonomy" id="547162"/>
    <lineage>
        <taxon>Bacteria</taxon>
        <taxon>Bacillati</taxon>
        <taxon>Actinomycetota</taxon>
        <taxon>Actinomycetes</taxon>
        <taxon>Micromonosporales</taxon>
        <taxon>Micromonosporaceae</taxon>
        <taxon>Micromonospora</taxon>
    </lineage>
</organism>
<dbReference type="EMBL" id="BOPD01000035">
    <property type="protein sequence ID" value="GIJ35735.1"/>
    <property type="molecule type" value="Genomic_DNA"/>
</dbReference>
<keyword evidence="2" id="KW-1185">Reference proteome</keyword>
<comment type="caution">
    <text evidence="1">The sequence shown here is derived from an EMBL/GenBank/DDBJ whole genome shotgun (WGS) entry which is preliminary data.</text>
</comment>
<reference evidence="1" key="1">
    <citation type="submission" date="2021-01" db="EMBL/GenBank/DDBJ databases">
        <title>Whole genome shotgun sequence of Verrucosispora sediminis NBRC 107745.</title>
        <authorList>
            <person name="Komaki H."/>
            <person name="Tamura T."/>
        </authorList>
    </citation>
    <scope>NUCLEOTIDE SEQUENCE</scope>
    <source>
        <strain evidence="1">NBRC 107745</strain>
    </source>
</reference>
<evidence type="ECO:0000313" key="1">
    <source>
        <dbReference type="EMBL" id="GIJ35735.1"/>
    </source>
</evidence>
<dbReference type="AlphaFoldDB" id="A0A9W5XLU3"/>
<protein>
    <submittedName>
        <fullName evidence="1">Uncharacterized protein</fullName>
    </submittedName>
</protein>
<accession>A0A9W5XLU3</accession>
<gene>
    <name evidence="1" type="ORF">Vse01_48830</name>
</gene>
<dbReference type="Proteomes" id="UP000607311">
    <property type="component" value="Unassembled WGS sequence"/>
</dbReference>
<name>A0A9W5XLU3_9ACTN</name>
<sequence>MVIRVHNQQTGGGMASIEEVKAALMQAAEQGNVTINQIRAAAENTEQMLARLRAVAAGTGHPAIAEAIARGEQSKQRLAEAVTLVQGSSEAARRYVGILG</sequence>
<evidence type="ECO:0000313" key="2">
    <source>
        <dbReference type="Proteomes" id="UP000607311"/>
    </source>
</evidence>
<proteinExistence type="predicted"/>